<keyword evidence="6" id="KW-1185">Reference proteome</keyword>
<dbReference type="Proteomes" id="UP000055019">
    <property type="component" value="Unassembled WGS sequence"/>
</dbReference>
<evidence type="ECO:0000256" key="2">
    <source>
        <dbReference type="ARBA" id="ARBA00023125"/>
    </source>
</evidence>
<dbReference type="EMBL" id="FCOM02000012">
    <property type="protein sequence ID" value="SAL63114.1"/>
    <property type="molecule type" value="Genomic_DNA"/>
</dbReference>
<evidence type="ECO:0000256" key="3">
    <source>
        <dbReference type="ARBA" id="ARBA00023163"/>
    </source>
</evidence>
<sequence length="248" mass="27076">MAELRSVRELASSNVAGIIIVPTARPHRDTIRLLRMRPHVQLLRGDNAIGEEWFGIDDTQALYDATDYLVQQGHRRIGYIGVTDVLPTGSARLKGFLRALPLETKDRDELVELGSPAQVGFGREAVRRLLSRKVRPTAIVAASVQMTQGILEELLEQRIRVPEELSVIGFGDDVGFGWWGPGLTTIGLPVSELATACGLWFVHKLRHSAEQGSYRSVSQASLIVRGSTAPVAVSTHGQGKAVRRGVTV</sequence>
<dbReference type="AlphaFoldDB" id="A0A158J2K1"/>
<comment type="caution">
    <text evidence="5">The sequence shown here is derived from an EMBL/GenBank/DDBJ whole genome shotgun (WGS) entry which is preliminary data.</text>
</comment>
<dbReference type="GO" id="GO:0000976">
    <property type="term" value="F:transcription cis-regulatory region binding"/>
    <property type="evidence" value="ECO:0007669"/>
    <property type="project" value="TreeGrafter"/>
</dbReference>
<dbReference type="Pfam" id="PF13377">
    <property type="entry name" value="Peripla_BP_3"/>
    <property type="match status" value="1"/>
</dbReference>
<feature type="domain" description="Transcriptional regulator LacI/GalR-like sensor" evidence="4">
    <location>
        <begin position="66"/>
        <end position="228"/>
    </location>
</feature>
<dbReference type="Gene3D" id="3.40.50.2300">
    <property type="match status" value="2"/>
</dbReference>
<dbReference type="PANTHER" id="PTHR30146">
    <property type="entry name" value="LACI-RELATED TRANSCRIPTIONAL REPRESSOR"/>
    <property type="match status" value="1"/>
</dbReference>
<evidence type="ECO:0000313" key="6">
    <source>
        <dbReference type="Proteomes" id="UP000055019"/>
    </source>
</evidence>
<dbReference type="InterPro" id="IPR046335">
    <property type="entry name" value="LacI/GalR-like_sensor"/>
</dbReference>
<keyword evidence="2" id="KW-0238">DNA-binding</keyword>
<reference evidence="5" key="1">
    <citation type="submission" date="2016-01" db="EMBL/GenBank/DDBJ databases">
        <authorList>
            <person name="Peeters C."/>
        </authorList>
    </citation>
    <scope>NUCLEOTIDE SEQUENCE [LARGE SCALE GENOMIC DNA]</scope>
    <source>
        <strain evidence="5">LMG 29317</strain>
    </source>
</reference>
<evidence type="ECO:0000256" key="1">
    <source>
        <dbReference type="ARBA" id="ARBA00023015"/>
    </source>
</evidence>
<evidence type="ECO:0000259" key="4">
    <source>
        <dbReference type="Pfam" id="PF13377"/>
    </source>
</evidence>
<dbReference type="InterPro" id="IPR028082">
    <property type="entry name" value="Peripla_BP_I"/>
</dbReference>
<dbReference type="PANTHER" id="PTHR30146:SF109">
    <property type="entry name" value="HTH-TYPE TRANSCRIPTIONAL REGULATOR GALS"/>
    <property type="match status" value="1"/>
</dbReference>
<dbReference type="CDD" id="cd06267">
    <property type="entry name" value="PBP1_LacI_sugar_binding-like"/>
    <property type="match status" value="1"/>
</dbReference>
<dbReference type="GO" id="GO:0003700">
    <property type="term" value="F:DNA-binding transcription factor activity"/>
    <property type="evidence" value="ECO:0007669"/>
    <property type="project" value="TreeGrafter"/>
</dbReference>
<protein>
    <submittedName>
        <fullName evidence="5">LacI family transcriptional regulator</fullName>
    </submittedName>
</protein>
<name>A0A158J2K1_9BURK</name>
<keyword evidence="3" id="KW-0804">Transcription</keyword>
<dbReference type="SUPFAM" id="SSF53822">
    <property type="entry name" value="Periplasmic binding protein-like I"/>
    <property type="match status" value="1"/>
</dbReference>
<organism evidence="5 6">
    <name type="scientific">Caballeronia arvi</name>
    <dbReference type="NCBI Taxonomy" id="1777135"/>
    <lineage>
        <taxon>Bacteria</taxon>
        <taxon>Pseudomonadati</taxon>
        <taxon>Pseudomonadota</taxon>
        <taxon>Betaproteobacteria</taxon>
        <taxon>Burkholderiales</taxon>
        <taxon>Burkholderiaceae</taxon>
        <taxon>Caballeronia</taxon>
    </lineage>
</organism>
<evidence type="ECO:0000313" key="5">
    <source>
        <dbReference type="EMBL" id="SAL63114.1"/>
    </source>
</evidence>
<gene>
    <name evidence="5" type="ORF">AWB74_03310</name>
</gene>
<accession>A0A158J2K1</accession>
<keyword evidence="1" id="KW-0805">Transcription regulation</keyword>
<proteinExistence type="predicted"/>